<accession>A0A5N6ZF93</accession>
<keyword evidence="3" id="KW-1185">Reference proteome</keyword>
<evidence type="ECO:0000313" key="2">
    <source>
        <dbReference type="EMBL" id="KAE8356058.1"/>
    </source>
</evidence>
<dbReference type="Proteomes" id="UP000327118">
    <property type="component" value="Unassembled WGS sequence"/>
</dbReference>
<reference evidence="3" key="1">
    <citation type="submission" date="2019-04" db="EMBL/GenBank/DDBJ databases">
        <title>Friends and foes A comparative genomics studyof 23 Aspergillus species from section Flavi.</title>
        <authorList>
            <consortium name="DOE Joint Genome Institute"/>
            <person name="Kjaerbolling I."/>
            <person name="Vesth T."/>
            <person name="Frisvad J.C."/>
            <person name="Nybo J.L."/>
            <person name="Theobald S."/>
            <person name="Kildgaard S."/>
            <person name="Isbrandt T."/>
            <person name="Kuo A."/>
            <person name="Sato A."/>
            <person name="Lyhne E.K."/>
            <person name="Kogle M.E."/>
            <person name="Wiebenga A."/>
            <person name="Kun R.S."/>
            <person name="Lubbers R.J."/>
            <person name="Makela M.R."/>
            <person name="Barry K."/>
            <person name="Chovatia M."/>
            <person name="Clum A."/>
            <person name="Daum C."/>
            <person name="Haridas S."/>
            <person name="He G."/>
            <person name="LaButti K."/>
            <person name="Lipzen A."/>
            <person name="Mondo S."/>
            <person name="Riley R."/>
            <person name="Salamov A."/>
            <person name="Simmons B.A."/>
            <person name="Magnuson J.K."/>
            <person name="Henrissat B."/>
            <person name="Mortensen U.H."/>
            <person name="Larsen T.O."/>
            <person name="Devries R.P."/>
            <person name="Grigoriev I.V."/>
            <person name="Machida M."/>
            <person name="Baker S.E."/>
            <person name="Andersen M.R."/>
        </authorList>
    </citation>
    <scope>NUCLEOTIDE SEQUENCE [LARGE SCALE GENOMIC DNA]</scope>
    <source>
        <strain evidence="3">CBS 553.77</strain>
    </source>
</reference>
<evidence type="ECO:0000256" key="1">
    <source>
        <dbReference type="SAM" id="MobiDB-lite"/>
    </source>
</evidence>
<dbReference type="OrthoDB" id="2440450at2759"/>
<gene>
    <name evidence="2" type="ORF">BDV28DRAFT_145558</name>
</gene>
<evidence type="ECO:0000313" key="3">
    <source>
        <dbReference type="Proteomes" id="UP000327118"/>
    </source>
</evidence>
<sequence length="351" mass="39562">MSTDNERNADVGAETSEKDEREMLYDNTDYDHRRFEPVWDNEEGYPDGEIPPEIVEYLGENPESSHVQMAGPSRTIFHLCGRPDVVQMIDDPAYVIEDEIVVIPIGCFPSSFLLSRYQDEGIFPWDHIPGLPVGAVRKSSIPASVTTSVTTQELKSLYPLSRSGTSDERIKVLRLTNIKNRETFASQVIAQFSDGLLARKDLLFRGLSLNALERSLSFFVPVIRSTNADNEFGPGIYATEDLKTAKDYAGVTGAIMVFTKPDTQDMNYWQPTDDEWKHLTAKWLGLSLSDIRVPEAYHTADIIEGPMSTDQAKAQKKSRFARPDTINQTAFVSYHGCQLLRRELKAIIFLE</sequence>
<dbReference type="EMBL" id="ML739043">
    <property type="protein sequence ID" value="KAE8356058.1"/>
    <property type="molecule type" value="Genomic_DNA"/>
</dbReference>
<protein>
    <submittedName>
        <fullName evidence="2">Uncharacterized protein</fullName>
    </submittedName>
</protein>
<feature type="region of interest" description="Disordered" evidence="1">
    <location>
        <begin position="1"/>
        <end position="27"/>
    </location>
</feature>
<name>A0A5N6ZF93_9EURO</name>
<proteinExistence type="predicted"/>
<organism evidence="2 3">
    <name type="scientific">Aspergillus coremiiformis</name>
    <dbReference type="NCBI Taxonomy" id="138285"/>
    <lineage>
        <taxon>Eukaryota</taxon>
        <taxon>Fungi</taxon>
        <taxon>Dikarya</taxon>
        <taxon>Ascomycota</taxon>
        <taxon>Pezizomycotina</taxon>
        <taxon>Eurotiomycetes</taxon>
        <taxon>Eurotiomycetidae</taxon>
        <taxon>Eurotiales</taxon>
        <taxon>Aspergillaceae</taxon>
        <taxon>Aspergillus</taxon>
        <taxon>Aspergillus subgen. Circumdati</taxon>
    </lineage>
</organism>
<dbReference type="AlphaFoldDB" id="A0A5N6ZF93"/>